<accession>A0A0P7YYU0</accession>
<evidence type="ECO:0008006" key="3">
    <source>
        <dbReference type="Google" id="ProtNLM"/>
    </source>
</evidence>
<dbReference type="PATRIC" id="fig|1666911.3.peg.5234"/>
<evidence type="ECO:0000313" key="2">
    <source>
        <dbReference type="Proteomes" id="UP000050465"/>
    </source>
</evidence>
<dbReference type="EMBL" id="LJZR01000006">
    <property type="protein sequence ID" value="KPQ36510.1"/>
    <property type="molecule type" value="Genomic_DNA"/>
</dbReference>
<dbReference type="STRING" id="1666911.HLUCCA11_06500"/>
<dbReference type="AlphaFoldDB" id="A0A0P7YYU0"/>
<comment type="caution">
    <text evidence="1">The sequence shown here is derived from an EMBL/GenBank/DDBJ whole genome shotgun (WGS) entry which is preliminary data.</text>
</comment>
<dbReference type="InterPro" id="IPR018727">
    <property type="entry name" value="DUF2267"/>
</dbReference>
<dbReference type="InterPro" id="IPR038282">
    <property type="entry name" value="DUF2267_sf"/>
</dbReference>
<evidence type="ECO:0000313" key="1">
    <source>
        <dbReference type="EMBL" id="KPQ36510.1"/>
    </source>
</evidence>
<proteinExistence type="predicted"/>
<protein>
    <recommendedName>
        <fullName evidence="3">DUF2267 domain-containing protein</fullName>
    </recommendedName>
</protein>
<name>A0A0P7YYU0_9CYAN</name>
<gene>
    <name evidence="1" type="ORF">HLUCCA11_06500</name>
</gene>
<dbReference type="Pfam" id="PF10025">
    <property type="entry name" value="DUF2267"/>
    <property type="match status" value="1"/>
</dbReference>
<organism evidence="1 2">
    <name type="scientific">Phormidesmis priestleyi Ana</name>
    <dbReference type="NCBI Taxonomy" id="1666911"/>
    <lineage>
        <taxon>Bacteria</taxon>
        <taxon>Bacillati</taxon>
        <taxon>Cyanobacteriota</taxon>
        <taxon>Cyanophyceae</taxon>
        <taxon>Leptolyngbyales</taxon>
        <taxon>Leptolyngbyaceae</taxon>
        <taxon>Phormidesmis</taxon>
    </lineage>
</organism>
<sequence>MTIELKEDIAYILLKKMSDRPNADHPLPLNLSATDFVGRNTNHSEVLAHLDYLNQKGYINADFEGDAYANVGPNPLPDNVELEAVELTDSGRALLEKMDENPPATLRQGPSTEIATKDMDFLKKVMLKGHIDNIYDARDATEIVFRTMRDLMSHEATDDVASELHVEALHTDKKAAQEEIAELWKDSNPLVSFLSKIRPKLNFSDETFFFRVEREGGLSKTTGPKTVVRAVFSATKEELSDARIAEVTKFMPGEVRTLWEEA</sequence>
<dbReference type="Gene3D" id="1.10.490.110">
    <property type="entry name" value="Uncharacterized conserved protein DUF2267"/>
    <property type="match status" value="1"/>
</dbReference>
<dbReference type="Proteomes" id="UP000050465">
    <property type="component" value="Unassembled WGS sequence"/>
</dbReference>
<reference evidence="1 2" key="1">
    <citation type="submission" date="2015-09" db="EMBL/GenBank/DDBJ databases">
        <title>Identification and resolution of microdiversity through metagenomic sequencing of parallel consortia.</title>
        <authorList>
            <person name="Nelson W.C."/>
            <person name="Romine M.F."/>
            <person name="Lindemann S.R."/>
        </authorList>
    </citation>
    <scope>NUCLEOTIDE SEQUENCE [LARGE SCALE GENOMIC DNA]</scope>
    <source>
        <strain evidence="1">Ana</strain>
    </source>
</reference>